<comment type="similarity">
    <text evidence="1">Belongs to the peptidase M16 family.</text>
</comment>
<dbReference type="Pfam" id="PF00675">
    <property type="entry name" value="Peptidase_M16"/>
    <property type="match status" value="2"/>
</dbReference>
<keyword evidence="6" id="KW-1185">Reference proteome</keyword>
<dbReference type="InterPro" id="IPR007863">
    <property type="entry name" value="Peptidase_M16_C"/>
</dbReference>
<dbReference type="InterPro" id="IPR050361">
    <property type="entry name" value="MPP/UQCRC_Complex"/>
</dbReference>
<dbReference type="Gene3D" id="3.30.830.10">
    <property type="entry name" value="Metalloenzyme, LuxS/M16 peptidase-like"/>
    <property type="match status" value="4"/>
</dbReference>
<dbReference type="PANTHER" id="PTHR11851:SF49">
    <property type="entry name" value="MITOCHONDRIAL-PROCESSING PEPTIDASE SUBUNIT ALPHA"/>
    <property type="match status" value="1"/>
</dbReference>
<dbReference type="InterPro" id="IPR011249">
    <property type="entry name" value="Metalloenz_LuxS/M16"/>
</dbReference>
<protein>
    <recommendedName>
        <fullName evidence="7">Peptidase M16</fullName>
    </recommendedName>
</protein>
<feature type="domain" description="Peptidase M16 C-terminal" evidence="4">
    <location>
        <begin position="631"/>
        <end position="801"/>
    </location>
</feature>
<comment type="caution">
    <text evidence="5">The sequence shown here is derived from an EMBL/GenBank/DDBJ whole genome shotgun (WGS) entry which is preliminary data.</text>
</comment>
<name>A0A0P6YDW9_9CHLR</name>
<dbReference type="EMBL" id="LGKP01000012">
    <property type="protein sequence ID" value="KPL90293.1"/>
    <property type="molecule type" value="Genomic_DNA"/>
</dbReference>
<accession>A0A0P6YDW9</accession>
<dbReference type="RefSeq" id="WP_160319475.1">
    <property type="nucleotide sequence ID" value="NZ_LGKP01000012.1"/>
</dbReference>
<dbReference type="PANTHER" id="PTHR11851">
    <property type="entry name" value="METALLOPROTEASE"/>
    <property type="match status" value="1"/>
</dbReference>
<evidence type="ECO:0000313" key="6">
    <source>
        <dbReference type="Proteomes" id="UP000050277"/>
    </source>
</evidence>
<proteinExistence type="inferred from homology"/>
<dbReference type="AlphaFoldDB" id="A0A0P6YDW9"/>
<gene>
    <name evidence="5" type="ORF">SE18_06620</name>
</gene>
<dbReference type="OrthoDB" id="9811314at2"/>
<dbReference type="Proteomes" id="UP000050277">
    <property type="component" value="Unassembled WGS sequence"/>
</dbReference>
<evidence type="ECO:0000259" key="4">
    <source>
        <dbReference type="Pfam" id="PF05193"/>
    </source>
</evidence>
<feature type="compositionally biased region" description="Basic and acidic residues" evidence="2">
    <location>
        <begin position="221"/>
        <end position="234"/>
    </location>
</feature>
<evidence type="ECO:0000259" key="3">
    <source>
        <dbReference type="Pfam" id="PF00675"/>
    </source>
</evidence>
<evidence type="ECO:0000313" key="5">
    <source>
        <dbReference type="EMBL" id="KPL90293.1"/>
    </source>
</evidence>
<feature type="domain" description="Peptidase M16 N-terminal" evidence="3">
    <location>
        <begin position="476"/>
        <end position="598"/>
    </location>
</feature>
<dbReference type="SUPFAM" id="SSF63411">
    <property type="entry name" value="LuxS/MPP-like metallohydrolase"/>
    <property type="match status" value="4"/>
</dbReference>
<dbReference type="InterPro" id="IPR011765">
    <property type="entry name" value="Pept_M16_N"/>
</dbReference>
<reference evidence="5 6" key="1">
    <citation type="submission" date="2015-07" db="EMBL/GenBank/DDBJ databases">
        <title>Whole genome sequence of Herpetosiphon geysericola DSM 7119.</title>
        <authorList>
            <person name="Hemp J."/>
            <person name="Ward L.M."/>
            <person name="Pace L.A."/>
            <person name="Fischer W.W."/>
        </authorList>
    </citation>
    <scope>NUCLEOTIDE SEQUENCE [LARGE SCALE GENOMIC DNA]</scope>
    <source>
        <strain evidence="5 6">DSM 7119</strain>
    </source>
</reference>
<organism evidence="5 6">
    <name type="scientific">Herpetosiphon geysericola</name>
    <dbReference type="NCBI Taxonomy" id="70996"/>
    <lineage>
        <taxon>Bacteria</taxon>
        <taxon>Bacillati</taxon>
        <taxon>Chloroflexota</taxon>
        <taxon>Chloroflexia</taxon>
        <taxon>Herpetosiphonales</taxon>
        <taxon>Herpetosiphonaceae</taxon>
        <taxon>Herpetosiphon</taxon>
    </lineage>
</organism>
<dbReference type="Pfam" id="PF05193">
    <property type="entry name" value="Peptidase_M16_C"/>
    <property type="match status" value="2"/>
</dbReference>
<evidence type="ECO:0008006" key="7">
    <source>
        <dbReference type="Google" id="ProtNLM"/>
    </source>
</evidence>
<feature type="domain" description="Peptidase M16 C-terminal" evidence="4">
    <location>
        <begin position="170"/>
        <end position="358"/>
    </location>
</feature>
<dbReference type="GO" id="GO:0046872">
    <property type="term" value="F:metal ion binding"/>
    <property type="evidence" value="ECO:0007669"/>
    <property type="project" value="InterPro"/>
</dbReference>
<dbReference type="STRING" id="70996.SE18_06620"/>
<feature type="region of interest" description="Disordered" evidence="2">
    <location>
        <begin position="216"/>
        <end position="238"/>
    </location>
</feature>
<evidence type="ECO:0000256" key="2">
    <source>
        <dbReference type="SAM" id="MobiDB-lite"/>
    </source>
</evidence>
<evidence type="ECO:0000256" key="1">
    <source>
        <dbReference type="ARBA" id="ARBA00007261"/>
    </source>
</evidence>
<feature type="domain" description="Peptidase M16 N-terminal" evidence="3">
    <location>
        <begin position="17"/>
        <end position="161"/>
    </location>
</feature>
<sequence length="877" mass="95850">MMTLATNVHRLPNGLTVITREVHTAPIATNWIWYKVGGRNERVGISGISHWCEHMLFKGTPSMPKGAFDATIARNGGTFNGFTWIDYTAYYETLPADRLKLGLQIEADRMVNSSFDPDEVASERTVIISEREGNENSPSFWLDEELRSTAFKVHPYRNGVIGWKSDLRAMTREDLYTHYKTFYAPNNAVLVVVGAFKTDEVLKQIEELYGPIPQGLPLPEVRGEEPEQQGERRVHVSRPGPNSMIQVAFHAPAATSPDWAALTVLDAVLTGGKSPSFTGGGAQTNRSARLYRALVEGELATGAYSSFMATLDPFLFEVGATVRPDRTVEQVEQALYSEIEKLQQTPISTEELHKIQRQVRAQQAYSLERISNQAMVLGMWQTLDSYERADSSLEEIAAVTAADVQRVAQKYLAPQKRNVGIFTPSNSSGGGQITPTARTFHPALSFYNAKAAEAEATAATNNGSQATRHVLSNGIVVLLQRNPNSPTVSIQGEIALGQVHEPAALNGVAVFTASALNRGTTTRSFHDITNITEDRGCSIAASAGRHTTSFGGKALSDDAPLILELLADVLRNPTFPEREIERLRTQFTTMLRQSEQDTRSQAAKAAREQLYPNDHPYYLSPNGSLETVPAITTADLAAFAKRYHPAATTIAIVGDIDETAILAEVERWFGDWQGHGEPPTTNVPEVAQPPKVLRREIVVEGKTQSDLVWAVPGLARTDPDFYAAMMANLVLGQLGLMGRLGENVRDKQGLAYYATSRIDADVGAGAWVVYAGINAKNVDRALNAIQEEVDRLLAEGISELERSDSVAYLTGMLGISLEANSGIANMLLNIERFKLGLDYVQRYPEIIGSVTLEQIHAAAKRLLSADRYVIGVAGPAA</sequence>